<reference evidence="3" key="1">
    <citation type="submission" date="2016-10" db="EMBL/GenBank/DDBJ databases">
        <authorList>
            <person name="Varghese N."/>
            <person name="Submissions S."/>
        </authorList>
    </citation>
    <scope>NUCLEOTIDE SEQUENCE [LARGE SCALE GENOMIC DNA]</scope>
    <source>
        <strain evidence="3">DSM 26894</strain>
    </source>
</reference>
<dbReference type="InterPro" id="IPR044855">
    <property type="entry name" value="CoA-Trfase_III_dom3_sf"/>
</dbReference>
<sequence length="420" mass="45568">MSSPQTDTRSGPLAGIRVLDFSRILSGPYASMVLADLGAEVIKIEPLERGDETRAFPPFIGDMSHYYIALNRSKKSVTLDLKSPEGIRIAKELAAQSDIVIENFRPGVMDRLGLGYPALKAENPKLVYCSITGFGKDSPHGNKPAFDIVAQALSGVMSVNREPGQAPNKLGLPLGDMAGSIFSLFGVLAALHERHVTGHGRHVEVAMLDSLIAMQGYLSQIYFVTGQTPQPVGTQHPSIVPYGSFATADGHVIVACLTERFWHNFARCIGRPELIEDPRFAAYETRLQNRAELEPIILGAMGREGTAYWLERLSEFDVPNAPILSVGEALEQEHVAAHRLVETVDHPELGPMRLVRGPILFDGEGPSAAAPPSRLGADTAQVLREKLGYSEARLRELQRASVIGATGDESAEPREHAAQQ</sequence>
<dbReference type="EMBL" id="FOZW01000012">
    <property type="protein sequence ID" value="SFT16395.1"/>
    <property type="molecule type" value="Genomic_DNA"/>
</dbReference>
<dbReference type="AlphaFoldDB" id="A0A1I6VRQ6"/>
<name>A0A1I6VRQ6_9RHOB</name>
<gene>
    <name evidence="2" type="ORF">SAMN04488050_112168</name>
</gene>
<dbReference type="PANTHER" id="PTHR48207">
    <property type="entry name" value="SUCCINATE--HYDROXYMETHYLGLUTARATE COA-TRANSFERASE"/>
    <property type="match status" value="1"/>
</dbReference>
<evidence type="ECO:0000313" key="3">
    <source>
        <dbReference type="Proteomes" id="UP000199392"/>
    </source>
</evidence>
<dbReference type="SUPFAM" id="SSF89796">
    <property type="entry name" value="CoA-transferase family III (CaiB/BaiF)"/>
    <property type="match status" value="1"/>
</dbReference>
<dbReference type="OrthoDB" id="7208981at2"/>
<keyword evidence="3" id="KW-1185">Reference proteome</keyword>
<protein>
    <submittedName>
        <fullName evidence="2">CoA:oxalate CoA-transferase</fullName>
    </submittedName>
</protein>
<dbReference type="Proteomes" id="UP000199392">
    <property type="component" value="Unassembled WGS sequence"/>
</dbReference>
<evidence type="ECO:0000256" key="1">
    <source>
        <dbReference type="ARBA" id="ARBA00022679"/>
    </source>
</evidence>
<dbReference type="Pfam" id="PF02515">
    <property type="entry name" value="CoA_transf_3"/>
    <property type="match status" value="1"/>
</dbReference>
<dbReference type="InterPro" id="IPR050483">
    <property type="entry name" value="CoA-transferase_III_domain"/>
</dbReference>
<organism evidence="2 3">
    <name type="scientific">Alloyangia pacifica</name>
    <dbReference type="NCBI Taxonomy" id="311180"/>
    <lineage>
        <taxon>Bacteria</taxon>
        <taxon>Pseudomonadati</taxon>
        <taxon>Pseudomonadota</taxon>
        <taxon>Alphaproteobacteria</taxon>
        <taxon>Rhodobacterales</taxon>
        <taxon>Roseobacteraceae</taxon>
        <taxon>Alloyangia</taxon>
    </lineage>
</organism>
<dbReference type="GO" id="GO:0008410">
    <property type="term" value="F:CoA-transferase activity"/>
    <property type="evidence" value="ECO:0007669"/>
    <property type="project" value="TreeGrafter"/>
</dbReference>
<dbReference type="Gene3D" id="3.40.50.10540">
    <property type="entry name" value="Crotonobetainyl-coa:carnitine coa-transferase, domain 1"/>
    <property type="match status" value="1"/>
</dbReference>
<proteinExistence type="predicted"/>
<evidence type="ECO:0000313" key="2">
    <source>
        <dbReference type="EMBL" id="SFT16395.1"/>
    </source>
</evidence>
<dbReference type="InterPro" id="IPR003673">
    <property type="entry name" value="CoA-Trfase_fam_III"/>
</dbReference>
<dbReference type="STRING" id="311180.SAMN04488050_112168"/>
<keyword evidence="1 2" id="KW-0808">Transferase</keyword>
<accession>A0A1I6VRQ6</accession>
<dbReference type="RefSeq" id="WP_092428702.1">
    <property type="nucleotide sequence ID" value="NZ_FNCL01000012.1"/>
</dbReference>
<dbReference type="InterPro" id="IPR023606">
    <property type="entry name" value="CoA-Trfase_III_dom_1_sf"/>
</dbReference>
<dbReference type="PANTHER" id="PTHR48207:SF3">
    <property type="entry name" value="SUCCINATE--HYDROXYMETHYLGLUTARATE COA-TRANSFERASE"/>
    <property type="match status" value="1"/>
</dbReference>
<dbReference type="Gene3D" id="3.30.1540.10">
    <property type="entry name" value="formyl-coa transferase, domain 3"/>
    <property type="match status" value="1"/>
</dbReference>